<protein>
    <submittedName>
        <fullName evidence="5">TRAP transporter substrate-binding protein DctP</fullName>
    </submittedName>
</protein>
<dbReference type="PANTHER" id="PTHR33376:SF4">
    <property type="entry name" value="SIALIC ACID-BINDING PERIPLASMIC PROTEIN SIAP"/>
    <property type="match status" value="1"/>
</dbReference>
<evidence type="ECO:0000256" key="2">
    <source>
        <dbReference type="ARBA" id="ARBA00022729"/>
    </source>
</evidence>
<dbReference type="InterPro" id="IPR018389">
    <property type="entry name" value="DctP_fam"/>
</dbReference>
<evidence type="ECO:0000256" key="1">
    <source>
        <dbReference type="ARBA" id="ARBA00004418"/>
    </source>
</evidence>
<evidence type="ECO:0000256" key="4">
    <source>
        <dbReference type="SAM" id="SignalP"/>
    </source>
</evidence>
<organism evidence="5 6">
    <name type="scientific">Cognatishimia activa</name>
    <dbReference type="NCBI Taxonomy" id="1715691"/>
    <lineage>
        <taxon>Bacteria</taxon>
        <taxon>Pseudomonadati</taxon>
        <taxon>Pseudomonadota</taxon>
        <taxon>Alphaproteobacteria</taxon>
        <taxon>Rhodobacterales</taxon>
        <taxon>Paracoccaceae</taxon>
        <taxon>Cognatishimia</taxon>
    </lineage>
</organism>
<dbReference type="CDD" id="cd13677">
    <property type="entry name" value="PBP2_TRAP_SBP_like_6"/>
    <property type="match status" value="1"/>
</dbReference>
<keyword evidence="3" id="KW-0574">Periplasm</keyword>
<dbReference type="NCBIfam" id="NF037995">
    <property type="entry name" value="TRAP_S1"/>
    <property type="match status" value="1"/>
</dbReference>
<dbReference type="KEGG" id="cact:HZ995_08825"/>
<reference evidence="5" key="1">
    <citation type="submission" date="2020-07" db="EMBL/GenBank/DDBJ databases">
        <title>Genome sequences of bacteria associated with the marine, planktonic diatom Thalassiosira profunda strain ECT2AJA-044.</title>
        <authorList>
            <person name="Gargas C.B."/>
            <person name="Roberts W.R."/>
            <person name="Alverson A.J."/>
        </authorList>
    </citation>
    <scope>NUCLEOTIDE SEQUENCE</scope>
    <source>
        <strain evidence="5">ECT2AJA-044</strain>
    </source>
</reference>
<keyword evidence="2 4" id="KW-0732">Signal</keyword>
<dbReference type="Gene3D" id="3.40.190.170">
    <property type="entry name" value="Bacterial extracellular solute-binding protein, family 7"/>
    <property type="match status" value="1"/>
</dbReference>
<dbReference type="InterPro" id="IPR038404">
    <property type="entry name" value="TRAP_DctP_sf"/>
</dbReference>
<dbReference type="EMBL" id="CP060010">
    <property type="protein sequence ID" value="QTN34617.1"/>
    <property type="molecule type" value="Genomic_DNA"/>
</dbReference>
<evidence type="ECO:0000313" key="6">
    <source>
        <dbReference type="Proteomes" id="UP000665026"/>
    </source>
</evidence>
<name>A0A975I653_9RHOB</name>
<feature type="chain" id="PRO_5038122584" evidence="4">
    <location>
        <begin position="25"/>
        <end position="352"/>
    </location>
</feature>
<dbReference type="GO" id="GO:0042597">
    <property type="term" value="C:periplasmic space"/>
    <property type="evidence" value="ECO:0007669"/>
    <property type="project" value="UniProtKB-SubCell"/>
</dbReference>
<dbReference type="Proteomes" id="UP000665026">
    <property type="component" value="Chromosome"/>
</dbReference>
<gene>
    <name evidence="5" type="primary">dctP</name>
    <name evidence="5" type="ORF">HZ995_08825</name>
</gene>
<sequence length="352" mass="37870">MLKTMIKTIAVSALLAGTAMTATAADYKLRATANSNENDEDYDGLIVFKNYVEAASNGAIEVELFIGTQLCSNGAECLQGVSDGTIDINISTSGGAAGLFPYVQVLDLPYLMADDRVAEHVMSGDFTRTMRDMALEDSGGTIRLMTIGNTGGWRNFANTQRRIQNPSDMEGLKIRTVVADLPQELVRALGASPTPIPWPELFTSFQTGVVEGSKNGITDIMGMKFPDAGLQYVTLDGHAYMGALWWMNNETFMGMPDDLKTVIVDGFYALQQATFASPKRKSIQAYSDFVAGGGDLYVPTPAEKAAFKDAAAPVYDWFKENVQGGEKIFDALTAAVAEAEADINGGRAKDLN</sequence>
<feature type="signal peptide" evidence="4">
    <location>
        <begin position="1"/>
        <end position="24"/>
    </location>
</feature>
<dbReference type="RefSeq" id="WP_209355309.1">
    <property type="nucleotide sequence ID" value="NZ_CP060010.1"/>
</dbReference>
<evidence type="ECO:0000313" key="5">
    <source>
        <dbReference type="EMBL" id="QTN34617.1"/>
    </source>
</evidence>
<dbReference type="AlphaFoldDB" id="A0A975I653"/>
<dbReference type="Pfam" id="PF03480">
    <property type="entry name" value="DctP"/>
    <property type="match status" value="1"/>
</dbReference>
<dbReference type="GO" id="GO:0055085">
    <property type="term" value="P:transmembrane transport"/>
    <property type="evidence" value="ECO:0007669"/>
    <property type="project" value="InterPro"/>
</dbReference>
<proteinExistence type="predicted"/>
<dbReference type="PANTHER" id="PTHR33376">
    <property type="match status" value="1"/>
</dbReference>
<accession>A0A975I653</accession>
<comment type="subcellular location">
    <subcellularLocation>
        <location evidence="1">Periplasm</location>
    </subcellularLocation>
</comment>
<evidence type="ECO:0000256" key="3">
    <source>
        <dbReference type="ARBA" id="ARBA00022764"/>
    </source>
</evidence>